<keyword evidence="3 7" id="KW-1134">Transmembrane beta strand</keyword>
<evidence type="ECO:0000313" key="10">
    <source>
        <dbReference type="Proteomes" id="UP000198748"/>
    </source>
</evidence>
<dbReference type="SUPFAM" id="SSF49464">
    <property type="entry name" value="Carboxypeptidase regulatory domain-like"/>
    <property type="match status" value="1"/>
</dbReference>
<evidence type="ECO:0000256" key="6">
    <source>
        <dbReference type="ARBA" id="ARBA00023237"/>
    </source>
</evidence>
<feature type="domain" description="TonB-dependent receptor plug" evidence="8">
    <location>
        <begin position="138"/>
        <end position="215"/>
    </location>
</feature>
<dbReference type="Gene3D" id="2.40.170.20">
    <property type="entry name" value="TonB-dependent receptor, beta-barrel domain"/>
    <property type="match status" value="1"/>
</dbReference>
<dbReference type="Pfam" id="PF07715">
    <property type="entry name" value="Plug"/>
    <property type="match status" value="1"/>
</dbReference>
<protein>
    <submittedName>
        <fullName evidence="9">Outer membrane receptor for ferrienterochelin and colicins</fullName>
    </submittedName>
</protein>
<name>A0A1G7VLU2_9BACT</name>
<dbReference type="AlphaFoldDB" id="A0A1G7VLU2"/>
<evidence type="ECO:0000256" key="3">
    <source>
        <dbReference type="ARBA" id="ARBA00022452"/>
    </source>
</evidence>
<organism evidence="9 10">
    <name type="scientific">Dyadobacter soli</name>
    <dbReference type="NCBI Taxonomy" id="659014"/>
    <lineage>
        <taxon>Bacteria</taxon>
        <taxon>Pseudomonadati</taxon>
        <taxon>Bacteroidota</taxon>
        <taxon>Cytophagia</taxon>
        <taxon>Cytophagales</taxon>
        <taxon>Spirosomataceae</taxon>
        <taxon>Dyadobacter</taxon>
    </lineage>
</organism>
<gene>
    <name evidence="9" type="ORF">SAMN04487996_120120</name>
</gene>
<dbReference type="InterPro" id="IPR039426">
    <property type="entry name" value="TonB-dep_rcpt-like"/>
</dbReference>
<evidence type="ECO:0000256" key="1">
    <source>
        <dbReference type="ARBA" id="ARBA00004571"/>
    </source>
</evidence>
<dbReference type="Gene3D" id="2.60.40.1120">
    <property type="entry name" value="Carboxypeptidase-like, regulatory domain"/>
    <property type="match status" value="1"/>
</dbReference>
<dbReference type="STRING" id="659014.SAMN04487996_120120"/>
<dbReference type="SUPFAM" id="SSF56935">
    <property type="entry name" value="Porins"/>
    <property type="match status" value="1"/>
</dbReference>
<comment type="similarity">
    <text evidence="7">Belongs to the TonB-dependent receptor family.</text>
</comment>
<dbReference type="GO" id="GO:0009279">
    <property type="term" value="C:cell outer membrane"/>
    <property type="evidence" value="ECO:0007669"/>
    <property type="project" value="UniProtKB-SubCell"/>
</dbReference>
<dbReference type="InterPro" id="IPR012910">
    <property type="entry name" value="Plug_dom"/>
</dbReference>
<proteinExistence type="inferred from homology"/>
<reference evidence="10" key="1">
    <citation type="submission" date="2016-10" db="EMBL/GenBank/DDBJ databases">
        <authorList>
            <person name="Varghese N."/>
            <person name="Submissions S."/>
        </authorList>
    </citation>
    <scope>NUCLEOTIDE SEQUENCE [LARGE SCALE GENOMIC DNA]</scope>
    <source>
        <strain evidence="10">DSM 25329</strain>
    </source>
</reference>
<evidence type="ECO:0000259" key="8">
    <source>
        <dbReference type="Pfam" id="PF07715"/>
    </source>
</evidence>
<sequence>MNQPFTYIFILLFISIAQAFAQKITVSGTVRDAASGELLIGASVSDSIAGTGVQTNAYGFFSIEVPSTGHHLKVSYVGYSPTQITSISDLGFPLEVKLYQQNNLNEISIRENKNFSAPIGSLSIPIHRIKALPALLGEVDVLKALSYTPGVSTGTEGSAGLYIRGGTPDQNLILLDEVPVYNVMHLGGFFSVFNPTSLKSVDLYKGAFPARYGGRLASVIDLTMKDGNNQKFGGEVGIGLLNQKLTLEGPLIKNKASFIISGRVSTLGLTSLFSLRKKPRSGTGEERVYRFYDLNAKFNYQINKTDQVYISLYNGFDRFKYTEWSASGNGKETETAIGNNWGNTTATLRYSKVFSQKLFARFAVLYSKYTSEFTNDFQDKNIDEQPVNFYRHTNAGVSDWGAKIQFDYFPMNRIGLKFGVDGTRHSFSPFVTKSNYNGLFDNSKEGRLPAYQMDLYVDADIAVISGIRLNPGLRYSIYKVSGRTFHNPEPRLGSSYSLSNNWKLKAGFSVMNQYLHQLTNNGFGFGYDAWVPSTDKVVPSRARQLSLGLYKIFPHSGWELSLEAYVKRQKNLIDYPDGTNFTGLLADSWDSIVIKNGIGRGKGLEFMVAKNIGKFKGSLSYTLSKSERKFTGINDNTWFPMKYDRRHNVSLTAGYAIGNKWTLNSAFIYQTGHAVTLPVAATLTENNSDPKFIYDYRNNGRVPGFHRLDIGAVKSLTTARKRNAELGIGLYNVYNRKNPLYLDLKIQRSNTDFKPTGISIKQVSFLPILPYISYTLKF</sequence>
<evidence type="ECO:0000256" key="5">
    <source>
        <dbReference type="ARBA" id="ARBA00023136"/>
    </source>
</evidence>
<dbReference type="InterPro" id="IPR036942">
    <property type="entry name" value="Beta-barrel_TonB_sf"/>
</dbReference>
<dbReference type="PROSITE" id="PS52016">
    <property type="entry name" value="TONB_DEPENDENT_REC_3"/>
    <property type="match status" value="1"/>
</dbReference>
<evidence type="ECO:0000256" key="4">
    <source>
        <dbReference type="ARBA" id="ARBA00022692"/>
    </source>
</evidence>
<keyword evidence="2 7" id="KW-0813">Transport</keyword>
<dbReference type="RefSeq" id="WP_090156490.1">
    <property type="nucleotide sequence ID" value="NZ_FNAN01000020.1"/>
</dbReference>
<dbReference type="Pfam" id="PF13715">
    <property type="entry name" value="CarbopepD_reg_2"/>
    <property type="match status" value="1"/>
</dbReference>
<dbReference type="OrthoDB" id="1111684at2"/>
<dbReference type="Gene3D" id="2.170.130.10">
    <property type="entry name" value="TonB-dependent receptor, plug domain"/>
    <property type="match status" value="1"/>
</dbReference>
<dbReference type="EMBL" id="FNAN01000020">
    <property type="protein sequence ID" value="SDG60733.1"/>
    <property type="molecule type" value="Genomic_DNA"/>
</dbReference>
<keyword evidence="4 7" id="KW-0812">Transmembrane</keyword>
<dbReference type="Proteomes" id="UP000198748">
    <property type="component" value="Unassembled WGS sequence"/>
</dbReference>
<evidence type="ECO:0000313" key="9">
    <source>
        <dbReference type="EMBL" id="SDG60733.1"/>
    </source>
</evidence>
<keyword evidence="9" id="KW-0675">Receptor</keyword>
<keyword evidence="10" id="KW-1185">Reference proteome</keyword>
<comment type="subcellular location">
    <subcellularLocation>
        <location evidence="1 7">Cell outer membrane</location>
        <topology evidence="1 7">Multi-pass membrane protein</topology>
    </subcellularLocation>
</comment>
<keyword evidence="5 7" id="KW-0472">Membrane</keyword>
<dbReference type="InterPro" id="IPR037066">
    <property type="entry name" value="Plug_dom_sf"/>
</dbReference>
<evidence type="ECO:0000256" key="2">
    <source>
        <dbReference type="ARBA" id="ARBA00022448"/>
    </source>
</evidence>
<dbReference type="InterPro" id="IPR008969">
    <property type="entry name" value="CarboxyPept-like_regulatory"/>
</dbReference>
<accession>A0A1G7VLU2</accession>
<keyword evidence="6 7" id="KW-0998">Cell outer membrane</keyword>
<evidence type="ECO:0000256" key="7">
    <source>
        <dbReference type="PROSITE-ProRule" id="PRU01360"/>
    </source>
</evidence>